<evidence type="ECO:0000256" key="2">
    <source>
        <dbReference type="ARBA" id="ARBA00023125"/>
    </source>
</evidence>
<accession>A0A2R4MD80</accession>
<dbReference type="InterPro" id="IPR036390">
    <property type="entry name" value="WH_DNA-bd_sf"/>
</dbReference>
<evidence type="ECO:0000256" key="3">
    <source>
        <dbReference type="ARBA" id="ARBA00023163"/>
    </source>
</evidence>
<organism evidence="5 6">
    <name type="scientific">Maritalea myrionectae</name>
    <dbReference type="NCBI Taxonomy" id="454601"/>
    <lineage>
        <taxon>Bacteria</taxon>
        <taxon>Pseudomonadati</taxon>
        <taxon>Pseudomonadota</taxon>
        <taxon>Alphaproteobacteria</taxon>
        <taxon>Hyphomicrobiales</taxon>
        <taxon>Devosiaceae</taxon>
        <taxon>Maritalea</taxon>
    </lineage>
</organism>
<dbReference type="AlphaFoldDB" id="A0A2R4MD80"/>
<gene>
    <name evidence="5" type="ORF">MXMO3_01353</name>
</gene>
<dbReference type="InterPro" id="IPR002577">
    <property type="entry name" value="HTH_HxlR"/>
</dbReference>
<dbReference type="Gene3D" id="1.10.10.10">
    <property type="entry name" value="Winged helix-like DNA-binding domain superfamily/Winged helix DNA-binding domain"/>
    <property type="match status" value="1"/>
</dbReference>
<evidence type="ECO:0000313" key="5">
    <source>
        <dbReference type="EMBL" id="AVX03884.1"/>
    </source>
</evidence>
<dbReference type="Proteomes" id="UP000258927">
    <property type="component" value="Chromosome"/>
</dbReference>
<dbReference type="RefSeq" id="WP_162889156.1">
    <property type="nucleotide sequence ID" value="NZ_CP021330.1"/>
</dbReference>
<proteinExistence type="predicted"/>
<dbReference type="KEGG" id="mmyr:MXMO3_01353"/>
<reference evidence="5 6" key="1">
    <citation type="submission" date="2017-05" db="EMBL/GenBank/DDBJ databases">
        <title>Genome Analysis of Maritalea myrionectae HL2708#5.</title>
        <authorList>
            <consortium name="Cotde Inc.-PKNU"/>
            <person name="Jang D."/>
            <person name="Oh H.-M."/>
        </authorList>
    </citation>
    <scope>NUCLEOTIDE SEQUENCE [LARGE SCALE GENOMIC DNA]</scope>
    <source>
        <strain evidence="5 6">HL2708#5</strain>
    </source>
</reference>
<dbReference type="EMBL" id="CP021330">
    <property type="protein sequence ID" value="AVX03884.1"/>
    <property type="molecule type" value="Genomic_DNA"/>
</dbReference>
<dbReference type="STRING" id="1122213.GCA_000423365_01442"/>
<evidence type="ECO:0000313" key="6">
    <source>
        <dbReference type="Proteomes" id="UP000258927"/>
    </source>
</evidence>
<keyword evidence="3" id="KW-0804">Transcription</keyword>
<evidence type="ECO:0000259" key="4">
    <source>
        <dbReference type="PROSITE" id="PS51118"/>
    </source>
</evidence>
<dbReference type="PANTHER" id="PTHR33204:SF29">
    <property type="entry name" value="TRANSCRIPTIONAL REGULATOR"/>
    <property type="match status" value="1"/>
</dbReference>
<keyword evidence="6" id="KW-1185">Reference proteome</keyword>
<dbReference type="PANTHER" id="PTHR33204">
    <property type="entry name" value="TRANSCRIPTIONAL REGULATOR, MARR FAMILY"/>
    <property type="match status" value="1"/>
</dbReference>
<keyword evidence="1" id="KW-0805">Transcription regulation</keyword>
<dbReference type="PROSITE" id="PS51118">
    <property type="entry name" value="HTH_HXLR"/>
    <property type="match status" value="1"/>
</dbReference>
<feature type="domain" description="HTH hxlR-type" evidence="4">
    <location>
        <begin position="17"/>
        <end position="115"/>
    </location>
</feature>
<sequence length="119" mass="13482">MIKIDPAEFYADDVLTCPVAAAVQTFSGKWKPILLHMLCERQMHFAQIDRALPKASKKVLTEQLRELEADGLITRTPTDERRVRVIYALSATGEKLAPILVQLYVWQKSRENEALTEAA</sequence>
<evidence type="ECO:0000256" key="1">
    <source>
        <dbReference type="ARBA" id="ARBA00023015"/>
    </source>
</evidence>
<name>A0A2R4MD80_9HYPH</name>
<dbReference type="Pfam" id="PF01638">
    <property type="entry name" value="HxlR"/>
    <property type="match status" value="1"/>
</dbReference>
<protein>
    <submittedName>
        <fullName evidence="5">Putative HTH-type transcriptional regulator YvaP</fullName>
    </submittedName>
</protein>
<dbReference type="GO" id="GO:0003677">
    <property type="term" value="F:DNA binding"/>
    <property type="evidence" value="ECO:0007669"/>
    <property type="project" value="UniProtKB-KW"/>
</dbReference>
<dbReference type="SUPFAM" id="SSF46785">
    <property type="entry name" value="Winged helix' DNA-binding domain"/>
    <property type="match status" value="1"/>
</dbReference>
<dbReference type="InterPro" id="IPR036388">
    <property type="entry name" value="WH-like_DNA-bd_sf"/>
</dbReference>
<keyword evidence="2" id="KW-0238">DNA-binding</keyword>